<dbReference type="GO" id="GO:0022900">
    <property type="term" value="P:electron transport chain"/>
    <property type="evidence" value="ECO:0007669"/>
    <property type="project" value="InterPro"/>
</dbReference>
<dbReference type="AlphaFoldDB" id="A0A1G9FB11"/>
<keyword evidence="6" id="KW-1133">Transmembrane helix</keyword>
<dbReference type="PANTHER" id="PTHR36118">
    <property type="entry name" value="ION-TRANSLOCATING OXIDOREDUCTASE COMPLEX SUBUNIT G"/>
    <property type="match status" value="1"/>
</dbReference>
<dbReference type="Pfam" id="PF04205">
    <property type="entry name" value="FMN_bind"/>
    <property type="match status" value="2"/>
</dbReference>
<evidence type="ECO:0000259" key="7">
    <source>
        <dbReference type="SMART" id="SM00900"/>
    </source>
</evidence>
<dbReference type="GO" id="GO:0010181">
    <property type="term" value="F:FMN binding"/>
    <property type="evidence" value="ECO:0007669"/>
    <property type="project" value="InterPro"/>
</dbReference>
<evidence type="ECO:0000256" key="1">
    <source>
        <dbReference type="ARBA" id="ARBA00022448"/>
    </source>
</evidence>
<keyword evidence="3" id="KW-0285">Flavoprotein</keyword>
<dbReference type="OrthoDB" id="9806398at2"/>
<accession>A0A1G9FB11</accession>
<keyword evidence="4" id="KW-0288">FMN</keyword>
<dbReference type="EMBL" id="FNFP01000004">
    <property type="protein sequence ID" value="SDK85599.1"/>
    <property type="molecule type" value="Genomic_DNA"/>
</dbReference>
<dbReference type="InterPro" id="IPR007329">
    <property type="entry name" value="FMN-bd"/>
</dbReference>
<evidence type="ECO:0000256" key="2">
    <source>
        <dbReference type="ARBA" id="ARBA00022553"/>
    </source>
</evidence>
<dbReference type="STRING" id="393762.SAMN05660472_02139"/>
<dbReference type="GO" id="GO:0005886">
    <property type="term" value="C:plasma membrane"/>
    <property type="evidence" value="ECO:0007669"/>
    <property type="project" value="InterPro"/>
</dbReference>
<keyword evidence="9" id="KW-1185">Reference proteome</keyword>
<protein>
    <submittedName>
        <fullName evidence="8">FMN-binding domain-containing protein</fullName>
    </submittedName>
</protein>
<name>A0A1G9FB11_9FIRM</name>
<dbReference type="Gene3D" id="3.90.1010.20">
    <property type="match status" value="2"/>
</dbReference>
<evidence type="ECO:0000256" key="5">
    <source>
        <dbReference type="ARBA" id="ARBA00022982"/>
    </source>
</evidence>
<evidence type="ECO:0000313" key="9">
    <source>
        <dbReference type="Proteomes" id="UP000198718"/>
    </source>
</evidence>
<keyword evidence="2" id="KW-0597">Phosphoprotein</keyword>
<feature type="transmembrane region" description="Helical" evidence="6">
    <location>
        <begin position="7"/>
        <end position="27"/>
    </location>
</feature>
<dbReference type="SMART" id="SM00900">
    <property type="entry name" value="FMN_bind"/>
    <property type="match status" value="2"/>
</dbReference>
<keyword evidence="5" id="KW-0249">Electron transport</keyword>
<dbReference type="PANTHER" id="PTHR36118:SF1">
    <property type="entry name" value="ION-TRANSLOCATING OXIDOREDUCTASE COMPLEX SUBUNIT G"/>
    <property type="match status" value="1"/>
</dbReference>
<evidence type="ECO:0000256" key="6">
    <source>
        <dbReference type="SAM" id="Phobius"/>
    </source>
</evidence>
<keyword evidence="1" id="KW-0813">Transport</keyword>
<feature type="domain" description="FMN-binding" evidence="7">
    <location>
        <begin position="41"/>
        <end position="115"/>
    </location>
</feature>
<proteinExistence type="predicted"/>
<feature type="domain" description="FMN-binding" evidence="7">
    <location>
        <begin position="141"/>
        <end position="214"/>
    </location>
</feature>
<keyword evidence="6" id="KW-0812">Transmembrane</keyword>
<dbReference type="InterPro" id="IPR010209">
    <property type="entry name" value="Ion_transpt_RnfG/RsxG"/>
</dbReference>
<sequence>MTKQQTIAIVILPLLAIAILFGGNIIFGGPDSEFYEGTAEGYGGTIRVRVEMAEEEIVSIQILEINDTPGLGDTAADKVIERIIEAQSTDVDVATGATMSSLGTINAVKNALGIEDEKAAEVFAPFIITVEDGEYEGVAKGFDGDIKVKAEVVDGKVTKIDLVEINDTEGLGDTAALKTLDKIIDTQSLEIDTVTGATASSKGVIDAVRAALQL</sequence>
<evidence type="ECO:0000313" key="8">
    <source>
        <dbReference type="EMBL" id="SDK85599.1"/>
    </source>
</evidence>
<dbReference type="RefSeq" id="WP_090553681.1">
    <property type="nucleotide sequence ID" value="NZ_FNFP01000004.1"/>
</dbReference>
<dbReference type="Proteomes" id="UP000198718">
    <property type="component" value="Unassembled WGS sequence"/>
</dbReference>
<reference evidence="8 9" key="1">
    <citation type="submission" date="2016-10" db="EMBL/GenBank/DDBJ databases">
        <authorList>
            <person name="de Groot N.N."/>
        </authorList>
    </citation>
    <scope>NUCLEOTIDE SEQUENCE [LARGE SCALE GENOMIC DNA]</scope>
    <source>
        <strain evidence="8 9">DSM 18346</strain>
    </source>
</reference>
<evidence type="ECO:0000256" key="4">
    <source>
        <dbReference type="ARBA" id="ARBA00022643"/>
    </source>
</evidence>
<evidence type="ECO:0000256" key="3">
    <source>
        <dbReference type="ARBA" id="ARBA00022630"/>
    </source>
</evidence>
<gene>
    <name evidence="8" type="ORF">SAMN05660472_02139</name>
</gene>
<keyword evidence="6" id="KW-0472">Membrane</keyword>
<dbReference type="GO" id="GO:0009055">
    <property type="term" value="F:electron transfer activity"/>
    <property type="evidence" value="ECO:0007669"/>
    <property type="project" value="InterPro"/>
</dbReference>
<organism evidence="8 9">
    <name type="scientific">Natronincola ferrireducens</name>
    <dbReference type="NCBI Taxonomy" id="393762"/>
    <lineage>
        <taxon>Bacteria</taxon>
        <taxon>Bacillati</taxon>
        <taxon>Bacillota</taxon>
        <taxon>Clostridia</taxon>
        <taxon>Peptostreptococcales</taxon>
        <taxon>Natronincolaceae</taxon>
        <taxon>Natronincola</taxon>
    </lineage>
</organism>